<evidence type="ECO:0000256" key="1">
    <source>
        <dbReference type="SAM" id="MobiDB-lite"/>
    </source>
</evidence>
<dbReference type="EMBL" id="CAADFU010000009">
    <property type="protein sequence ID" value="VFK41030.1"/>
    <property type="molecule type" value="Genomic_DNA"/>
</dbReference>
<proteinExistence type="predicted"/>
<gene>
    <name evidence="2" type="ORF">BECKSD772E_GA0070983_100910</name>
</gene>
<organism evidence="2">
    <name type="scientific">Candidatus Kentrum sp. SD</name>
    <dbReference type="NCBI Taxonomy" id="2126332"/>
    <lineage>
        <taxon>Bacteria</taxon>
        <taxon>Pseudomonadati</taxon>
        <taxon>Pseudomonadota</taxon>
        <taxon>Gammaproteobacteria</taxon>
        <taxon>Candidatus Kentrum</taxon>
    </lineage>
</organism>
<accession>A0A450YHJ0</accession>
<evidence type="ECO:0000313" key="2">
    <source>
        <dbReference type="EMBL" id="VFK41030.1"/>
    </source>
</evidence>
<protein>
    <submittedName>
        <fullName evidence="2">Uncharacterized protein</fullName>
    </submittedName>
</protein>
<sequence length="161" mass="17462">MPGGLCRSTGKPSRMRGKPDGIPGKLPPGAAWRAPTMAGLPGPWKRRTRSPASLPRPCAGFAGSRESFRNTSDGPPRVREIFRWFGEAFRSRREACRGLGEVRSDPGKTRPCLGRALPGSEEAVRDVRKARRASGGLSGKWAGGKRVSSGFLKCRFDAPFR</sequence>
<dbReference type="AlphaFoldDB" id="A0A450YHJ0"/>
<feature type="region of interest" description="Disordered" evidence="1">
    <location>
        <begin position="1"/>
        <end position="73"/>
    </location>
</feature>
<name>A0A450YHJ0_9GAMM</name>
<reference evidence="2" key="1">
    <citation type="submission" date="2019-02" db="EMBL/GenBank/DDBJ databases">
        <authorList>
            <person name="Gruber-Vodicka R. H."/>
            <person name="Seah K. B. B."/>
        </authorList>
    </citation>
    <scope>NUCLEOTIDE SEQUENCE</scope>
    <source>
        <strain evidence="2">BECK_S1320</strain>
    </source>
</reference>